<keyword evidence="1" id="KW-0472">Membrane</keyword>
<comment type="caution">
    <text evidence="2">The sequence shown here is derived from an EMBL/GenBank/DDBJ whole genome shotgun (WGS) entry which is preliminary data.</text>
</comment>
<evidence type="ECO:0000313" key="3">
    <source>
        <dbReference type="Proteomes" id="UP000785679"/>
    </source>
</evidence>
<protein>
    <submittedName>
        <fullName evidence="2">Uncharacterized protein</fullName>
    </submittedName>
</protein>
<gene>
    <name evidence="2" type="ORF">FGO68_gene13549</name>
</gene>
<accession>A0A8J8T1L1</accession>
<organism evidence="2 3">
    <name type="scientific">Halteria grandinella</name>
    <dbReference type="NCBI Taxonomy" id="5974"/>
    <lineage>
        <taxon>Eukaryota</taxon>
        <taxon>Sar</taxon>
        <taxon>Alveolata</taxon>
        <taxon>Ciliophora</taxon>
        <taxon>Intramacronucleata</taxon>
        <taxon>Spirotrichea</taxon>
        <taxon>Stichotrichia</taxon>
        <taxon>Sporadotrichida</taxon>
        <taxon>Halteriidae</taxon>
        <taxon>Halteria</taxon>
    </lineage>
</organism>
<dbReference type="Proteomes" id="UP000785679">
    <property type="component" value="Unassembled WGS sequence"/>
</dbReference>
<proteinExistence type="predicted"/>
<sequence>MPFESLTFVHYARIHFATIARIIMSTIISIMLITAYAAALKMTKIHNLKLSITERVGLISFLDLVDKMRFIQPLSRSQTLLFMVF</sequence>
<dbReference type="EMBL" id="RRYP01010208">
    <property type="protein sequence ID" value="TNV78530.1"/>
    <property type="molecule type" value="Genomic_DNA"/>
</dbReference>
<evidence type="ECO:0000313" key="2">
    <source>
        <dbReference type="EMBL" id="TNV78530.1"/>
    </source>
</evidence>
<keyword evidence="1" id="KW-0812">Transmembrane</keyword>
<keyword evidence="3" id="KW-1185">Reference proteome</keyword>
<name>A0A8J8T1L1_HALGN</name>
<evidence type="ECO:0000256" key="1">
    <source>
        <dbReference type="SAM" id="Phobius"/>
    </source>
</evidence>
<reference evidence="2" key="1">
    <citation type="submission" date="2019-06" db="EMBL/GenBank/DDBJ databases">
        <authorList>
            <person name="Zheng W."/>
        </authorList>
    </citation>
    <scope>NUCLEOTIDE SEQUENCE</scope>
    <source>
        <strain evidence="2">QDHG01</strain>
    </source>
</reference>
<keyword evidence="1" id="KW-1133">Transmembrane helix</keyword>
<dbReference type="AlphaFoldDB" id="A0A8J8T1L1"/>
<feature type="transmembrane region" description="Helical" evidence="1">
    <location>
        <begin position="12"/>
        <end position="39"/>
    </location>
</feature>